<evidence type="ECO:0000313" key="1">
    <source>
        <dbReference type="EMBL" id="KAJ9656825.1"/>
    </source>
</evidence>
<gene>
    <name evidence="1" type="ORF">H2198_004713</name>
</gene>
<name>A0ACC3A7U7_9EURO</name>
<sequence>MSASKTSLPYLKGPKAFAIVLLRFKDTAVPDIPISHLFDFVSSSGKGGLFDYWRDASYGKISLENSEVFGWFTMKYSFVEDGVDPWHSPTNKTPARNAWVAEAKRLCSQNQIDLSRFHGGIIAIVNANCDEGNVTRGWPGRDFGETTLGIGGSWGQPGWKRCNQCQSLTYTRNPDLGKCAGGETHEHGGSRDYSLAMELPNYHGIRNHRWCRKCQVLCWAGPETPTGQGTCPAGGFHDPSQSANYTIGDVRVGSILGWESDWKFCNNCCQLFYNPRPGVCPEGGGRHDSSDTRSFGLVSYYSSLNIALQGYESGRCLGLNNSWLAASPDVELGDKYDIMSAPQATQFQNGFFAPAGPSLNAPTRYKLGWLASDRVFHHSSSSSSPPPIKLLALNKPELDGYLMVLYSTNDRIFTIEYRQQDGWDQGFSKSCVLVHELRSKYATGRKGFRWCNKCQGLFSASTAVCPAGLTHDYIGSNNYRLVNNNPSHNGQKDWSSCTDCRMVWYTANDTAGSCPAKPGQGHKANPEGHFSLTFEPTLAPGQHDWKWCRKCQGLSYSKNALRGACPAGGSHEHSGSGNYILNNTVTGEGMTGFRWCRKCQTLSNATFAPCVYAGILGLLASHEYDGSGDYALAVNDTNAPGQAGWKICRKCHGLNFAQSQGRCAAGGDHDKSDPEVFTVMHGSSDQTGQNNWRCCKKCQLMYFPEFMVNIKCPAGGSHDSEGSLIYNIPHFETDRVFLVGGELHPGDVWEDASRNVKVAIKVTNLEESSVIVELGGP</sequence>
<comment type="caution">
    <text evidence="1">The sequence shown here is derived from an EMBL/GenBank/DDBJ whole genome shotgun (WGS) entry which is preliminary data.</text>
</comment>
<dbReference type="Proteomes" id="UP001172386">
    <property type="component" value="Unassembled WGS sequence"/>
</dbReference>
<organism evidence="1 2">
    <name type="scientific">Neophaeococcomyces mojaviensis</name>
    <dbReference type="NCBI Taxonomy" id="3383035"/>
    <lineage>
        <taxon>Eukaryota</taxon>
        <taxon>Fungi</taxon>
        <taxon>Dikarya</taxon>
        <taxon>Ascomycota</taxon>
        <taxon>Pezizomycotina</taxon>
        <taxon>Eurotiomycetes</taxon>
        <taxon>Chaetothyriomycetidae</taxon>
        <taxon>Chaetothyriales</taxon>
        <taxon>Chaetothyriales incertae sedis</taxon>
        <taxon>Neophaeococcomyces</taxon>
    </lineage>
</organism>
<evidence type="ECO:0000313" key="2">
    <source>
        <dbReference type="Proteomes" id="UP001172386"/>
    </source>
</evidence>
<dbReference type="EMBL" id="JAPDRQ010000072">
    <property type="protein sequence ID" value="KAJ9656825.1"/>
    <property type="molecule type" value="Genomic_DNA"/>
</dbReference>
<keyword evidence="2" id="KW-1185">Reference proteome</keyword>
<reference evidence="1" key="1">
    <citation type="submission" date="2022-10" db="EMBL/GenBank/DDBJ databases">
        <title>Culturing micro-colonial fungi from biological soil crusts in the Mojave desert and describing Neophaeococcomyces mojavensis, and introducing the new genera and species Taxawa tesnikishii.</title>
        <authorList>
            <person name="Kurbessoian T."/>
            <person name="Stajich J.E."/>
        </authorList>
    </citation>
    <scope>NUCLEOTIDE SEQUENCE</scope>
    <source>
        <strain evidence="1">JES_112</strain>
    </source>
</reference>
<protein>
    <submittedName>
        <fullName evidence="1">Uncharacterized protein</fullName>
    </submittedName>
</protein>
<accession>A0ACC3A7U7</accession>
<proteinExistence type="predicted"/>